<reference evidence="2" key="1">
    <citation type="submission" date="2024-03" db="EMBL/GenBank/DDBJ databases">
        <title>WGS assembly of Saponaria officinalis var. Norfolk2.</title>
        <authorList>
            <person name="Jenkins J."/>
            <person name="Shu S."/>
            <person name="Grimwood J."/>
            <person name="Barry K."/>
            <person name="Goodstein D."/>
            <person name="Schmutz J."/>
            <person name="Leebens-Mack J."/>
            <person name="Osbourn A."/>
        </authorList>
    </citation>
    <scope>NUCLEOTIDE SEQUENCE [LARGE SCALE GENOMIC DNA]</scope>
    <source>
        <strain evidence="2">JIC</strain>
    </source>
</reference>
<feature type="compositionally biased region" description="Basic residues" evidence="1">
    <location>
        <begin position="49"/>
        <end position="60"/>
    </location>
</feature>
<keyword evidence="3" id="KW-1185">Reference proteome</keyword>
<evidence type="ECO:0000256" key="1">
    <source>
        <dbReference type="SAM" id="MobiDB-lite"/>
    </source>
</evidence>
<proteinExistence type="predicted"/>
<organism evidence="2 3">
    <name type="scientific">Saponaria officinalis</name>
    <name type="common">Common soapwort</name>
    <name type="synonym">Lychnis saponaria</name>
    <dbReference type="NCBI Taxonomy" id="3572"/>
    <lineage>
        <taxon>Eukaryota</taxon>
        <taxon>Viridiplantae</taxon>
        <taxon>Streptophyta</taxon>
        <taxon>Embryophyta</taxon>
        <taxon>Tracheophyta</taxon>
        <taxon>Spermatophyta</taxon>
        <taxon>Magnoliopsida</taxon>
        <taxon>eudicotyledons</taxon>
        <taxon>Gunneridae</taxon>
        <taxon>Pentapetalae</taxon>
        <taxon>Caryophyllales</taxon>
        <taxon>Caryophyllaceae</taxon>
        <taxon>Caryophylleae</taxon>
        <taxon>Saponaria</taxon>
    </lineage>
</organism>
<dbReference type="EMBL" id="JBDFQZ010000013">
    <property type="protein sequence ID" value="KAK9669984.1"/>
    <property type="molecule type" value="Genomic_DNA"/>
</dbReference>
<dbReference type="AlphaFoldDB" id="A0AAW1H459"/>
<sequence>MDAAHLNNVQFSKLDDLLTQTQLYSEFLLEKMDDITNGVEEEQEEPVKEKKKGRGRKRKAQYNDKKAKRAVAAMLTRSKEGTAVEGPYRGGKTRKGASRTCTPLD</sequence>
<comment type="caution">
    <text evidence="2">The sequence shown here is derived from an EMBL/GenBank/DDBJ whole genome shotgun (WGS) entry which is preliminary data.</text>
</comment>
<gene>
    <name evidence="2" type="ORF">RND81_13G168300</name>
</gene>
<feature type="region of interest" description="Disordered" evidence="1">
    <location>
        <begin position="37"/>
        <end position="105"/>
    </location>
</feature>
<protein>
    <submittedName>
        <fullName evidence="2">Uncharacterized protein</fullName>
    </submittedName>
</protein>
<evidence type="ECO:0000313" key="3">
    <source>
        <dbReference type="Proteomes" id="UP001443914"/>
    </source>
</evidence>
<name>A0AAW1H459_SAPOF</name>
<dbReference type="Proteomes" id="UP001443914">
    <property type="component" value="Unassembled WGS sequence"/>
</dbReference>
<accession>A0AAW1H459</accession>
<evidence type="ECO:0000313" key="2">
    <source>
        <dbReference type="EMBL" id="KAK9669984.1"/>
    </source>
</evidence>